<dbReference type="SMART" id="SM00966">
    <property type="entry name" value="SpoVT_AbrB"/>
    <property type="match status" value="1"/>
</dbReference>
<dbReference type="NCBIfam" id="TIGR01439">
    <property type="entry name" value="lp_hng_hel_AbrB"/>
    <property type="match status" value="1"/>
</dbReference>
<feature type="domain" description="SpoVT-AbrB" evidence="2">
    <location>
        <begin position="1"/>
        <end position="47"/>
    </location>
</feature>
<dbReference type="Proteomes" id="UP000094578">
    <property type="component" value="Unassembled WGS sequence"/>
</dbReference>
<dbReference type="GO" id="GO:0003677">
    <property type="term" value="F:DNA binding"/>
    <property type="evidence" value="ECO:0007669"/>
    <property type="project" value="UniProtKB-UniRule"/>
</dbReference>
<organism evidence="3 4">
    <name type="scientific">Paenibacillus nuruki</name>
    <dbReference type="NCBI Taxonomy" id="1886670"/>
    <lineage>
        <taxon>Bacteria</taxon>
        <taxon>Bacillati</taxon>
        <taxon>Bacillota</taxon>
        <taxon>Bacilli</taxon>
        <taxon>Bacillales</taxon>
        <taxon>Paenibacillaceae</taxon>
        <taxon>Paenibacillus</taxon>
    </lineage>
</organism>
<evidence type="ECO:0000313" key="3">
    <source>
        <dbReference type="EMBL" id="ODP26677.1"/>
    </source>
</evidence>
<dbReference type="Pfam" id="PF04014">
    <property type="entry name" value="MazE_antitoxin"/>
    <property type="match status" value="1"/>
</dbReference>
<dbReference type="InterPro" id="IPR007159">
    <property type="entry name" value="SpoVT-AbrB_dom"/>
</dbReference>
<dbReference type="EMBL" id="MDER01000080">
    <property type="protein sequence ID" value="ODP26677.1"/>
    <property type="molecule type" value="Genomic_DNA"/>
</dbReference>
<keyword evidence="4" id="KW-1185">Reference proteome</keyword>
<dbReference type="RefSeq" id="WP_069329296.1">
    <property type="nucleotide sequence ID" value="NZ_MDER01000080.1"/>
</dbReference>
<dbReference type="PROSITE" id="PS51740">
    <property type="entry name" value="SPOVT_ABRB"/>
    <property type="match status" value="1"/>
</dbReference>
<gene>
    <name evidence="3" type="ORF">PTI45_03956</name>
</gene>
<dbReference type="SUPFAM" id="SSF89447">
    <property type="entry name" value="AbrB/MazE/MraZ-like"/>
    <property type="match status" value="1"/>
</dbReference>
<dbReference type="InterPro" id="IPR037914">
    <property type="entry name" value="SpoVT-AbrB_sf"/>
</dbReference>
<evidence type="ECO:0000259" key="2">
    <source>
        <dbReference type="PROSITE" id="PS51740"/>
    </source>
</evidence>
<keyword evidence="1" id="KW-0238">DNA-binding</keyword>
<comment type="caution">
    <text evidence="3">The sequence shown here is derived from an EMBL/GenBank/DDBJ whole genome shotgun (WGS) entry which is preliminary data.</text>
</comment>
<evidence type="ECO:0000256" key="1">
    <source>
        <dbReference type="PROSITE-ProRule" id="PRU01076"/>
    </source>
</evidence>
<name>A0A1E3KYR6_9BACL</name>
<sequence>MFKSTISSKGQVTIPKEIRDYLNLMEGDTVVFQYNTEGKVHIDKQIIFIDCPVCFGSGIIENDNKGCYMCDEKKVIPNNIFAFKLINEIKWRKYRISYTLSHHTMDSNEEVYELSIPRFSLRSDLYGLDSLAAGNDYIQMKLIQEYAPRRVQDPEQYAIPSDIVLAEITSLLTETSSKREVTTWFRA</sequence>
<accession>A0A1E3KYR6</accession>
<dbReference type="AlphaFoldDB" id="A0A1E3KYR6"/>
<protein>
    <recommendedName>
        <fullName evidence="2">SpoVT-AbrB domain-containing protein</fullName>
    </recommendedName>
</protein>
<reference evidence="3 4" key="1">
    <citation type="submission" date="2016-08" db="EMBL/GenBank/DDBJ databases">
        <title>Genome sequencing of Paenibacillus sp. TI45-13ar, isolated from Korean traditional nuruk.</title>
        <authorList>
            <person name="Kim S.-J."/>
        </authorList>
    </citation>
    <scope>NUCLEOTIDE SEQUENCE [LARGE SCALE GENOMIC DNA]</scope>
    <source>
        <strain evidence="3 4">TI45-13ar</strain>
    </source>
</reference>
<dbReference type="Gene3D" id="2.10.260.10">
    <property type="match status" value="1"/>
</dbReference>
<proteinExistence type="predicted"/>
<dbReference type="STRING" id="1886670.PTI45_03956"/>
<evidence type="ECO:0000313" key="4">
    <source>
        <dbReference type="Proteomes" id="UP000094578"/>
    </source>
</evidence>